<keyword evidence="5" id="KW-0479">Metal-binding</keyword>
<dbReference type="GeneID" id="17266562"/>
<keyword evidence="4" id="KW-0472">Membrane</keyword>
<keyword evidence="5" id="KW-0862">Zinc</keyword>
<evidence type="ECO:0000256" key="3">
    <source>
        <dbReference type="ARBA" id="ARBA00023034"/>
    </source>
</evidence>
<evidence type="ECO:0000259" key="7">
    <source>
        <dbReference type="PROSITE" id="PS51865"/>
    </source>
</evidence>
<dbReference type="PaxDb" id="2903-EOD21015"/>
<reference evidence="8" key="2">
    <citation type="submission" date="2024-10" db="UniProtKB">
        <authorList>
            <consortium name="EnsemblProtists"/>
        </authorList>
    </citation>
    <scope>IDENTIFICATION</scope>
</reference>
<dbReference type="Gene3D" id="2.30.42.10">
    <property type="match status" value="2"/>
</dbReference>
<dbReference type="PANTHER" id="PTHR12893:SF0">
    <property type="entry name" value="GRASP65"/>
    <property type="match status" value="1"/>
</dbReference>
<sequence length="233" mass="24872">MGSGPSAESRASDGDEPPLEGVVDQEYGFRVHRVEANSPGDLAGLQSILDYVVVANGKARPGRTADPLRADRIRLDSDDGVFVKMIGDSVGGEIPCTVFNTQTLRTRETVIRPTANWGGAGLLGVTIRFDVARPLEKHTLHVLDVYPSSPASAAGLDAFNDYILGVGDLLYDGPDEFGEIVAYNCGRPVRLYVYSSRTEAVREVTITPSKDWGGEGCLGGVLIWATPVLIPLG</sequence>
<evidence type="ECO:0000256" key="1">
    <source>
        <dbReference type="ARBA" id="ARBA00004394"/>
    </source>
</evidence>
<keyword evidence="2" id="KW-0677">Repeat</keyword>
<dbReference type="InterPro" id="IPR007583">
    <property type="entry name" value="GRASP55_65"/>
</dbReference>
<dbReference type="KEGG" id="ehx:EMIHUDRAFT_208114"/>
<dbReference type="STRING" id="2903.R1E2I7"/>
<dbReference type="EnsemblProtists" id="EOD21015">
    <property type="protein sequence ID" value="EOD21015"/>
    <property type="gene ID" value="EMIHUDRAFT_208114"/>
</dbReference>
<dbReference type="Pfam" id="PF04495">
    <property type="entry name" value="GRASP55_65"/>
    <property type="match status" value="1"/>
</dbReference>
<dbReference type="eggNOG" id="KOG3834">
    <property type="taxonomic scope" value="Eukaryota"/>
</dbReference>
<evidence type="ECO:0000313" key="9">
    <source>
        <dbReference type="Proteomes" id="UP000013827"/>
    </source>
</evidence>
<evidence type="ECO:0000256" key="2">
    <source>
        <dbReference type="ARBA" id="ARBA00022737"/>
    </source>
</evidence>
<dbReference type="GO" id="GO:0046872">
    <property type="term" value="F:metal ion binding"/>
    <property type="evidence" value="ECO:0007669"/>
    <property type="project" value="UniProtKB-KW"/>
</dbReference>
<keyword evidence="9" id="KW-1185">Reference proteome</keyword>
<dbReference type="Proteomes" id="UP000013827">
    <property type="component" value="Unassembled WGS sequence"/>
</dbReference>
<dbReference type="HOGENOM" id="CLU_025095_3_1_1"/>
<organism evidence="8 9">
    <name type="scientific">Emiliania huxleyi (strain CCMP1516)</name>
    <dbReference type="NCBI Taxonomy" id="280463"/>
    <lineage>
        <taxon>Eukaryota</taxon>
        <taxon>Haptista</taxon>
        <taxon>Haptophyta</taxon>
        <taxon>Prymnesiophyceae</taxon>
        <taxon>Isochrysidales</taxon>
        <taxon>Noelaerhabdaceae</taxon>
        <taxon>Emiliania</taxon>
    </lineage>
</organism>
<dbReference type="InterPro" id="IPR036034">
    <property type="entry name" value="PDZ_sf"/>
</dbReference>
<dbReference type="SUPFAM" id="SSF50156">
    <property type="entry name" value="PDZ domain-like"/>
    <property type="match status" value="1"/>
</dbReference>
<dbReference type="PANTHER" id="PTHR12893">
    <property type="entry name" value="GOLGI REASSEMBLY STACKING PROTEIN GRASP"/>
    <property type="match status" value="1"/>
</dbReference>
<comment type="subcellular location">
    <subcellularLocation>
        <location evidence="1">Golgi apparatus membrane</location>
    </subcellularLocation>
</comment>
<evidence type="ECO:0000256" key="6">
    <source>
        <dbReference type="SAM" id="MobiDB-lite"/>
    </source>
</evidence>
<accession>A0A0D3JBY0</accession>
<evidence type="ECO:0000313" key="8">
    <source>
        <dbReference type="EnsemblProtists" id="EOD21015"/>
    </source>
</evidence>
<feature type="domain" description="PDZ GRASP-type" evidence="7">
    <location>
        <begin position="27"/>
        <end position="132"/>
    </location>
</feature>
<name>A0A0D3JBY0_EMIH1</name>
<dbReference type="RefSeq" id="XP_005773444.1">
    <property type="nucleotide sequence ID" value="XM_005773387.1"/>
</dbReference>
<protein>
    <recommendedName>
        <fullName evidence="7">PDZ GRASP-type domain-containing protein</fullName>
    </recommendedName>
</protein>
<dbReference type="GO" id="GO:0000139">
    <property type="term" value="C:Golgi membrane"/>
    <property type="evidence" value="ECO:0007669"/>
    <property type="project" value="UniProtKB-SubCell"/>
</dbReference>
<keyword evidence="3" id="KW-0333">Golgi apparatus</keyword>
<dbReference type="PROSITE" id="PS51865">
    <property type="entry name" value="PDZ_GRASP"/>
    <property type="match status" value="2"/>
</dbReference>
<feature type="region of interest" description="Disordered" evidence="6">
    <location>
        <begin position="1"/>
        <end position="21"/>
    </location>
</feature>
<proteinExistence type="predicted"/>
<dbReference type="GO" id="GO:0007030">
    <property type="term" value="P:Golgi organization"/>
    <property type="evidence" value="ECO:0007669"/>
    <property type="project" value="TreeGrafter"/>
</dbReference>
<dbReference type="AlphaFoldDB" id="A0A0D3JBY0"/>
<evidence type="ECO:0000256" key="4">
    <source>
        <dbReference type="ARBA" id="ARBA00023136"/>
    </source>
</evidence>
<feature type="domain" description="PDZ GRASP-type" evidence="7">
    <location>
        <begin position="138"/>
        <end position="227"/>
    </location>
</feature>
<evidence type="ECO:0000256" key="5">
    <source>
        <dbReference type="PIRSR" id="PIRSR607583-1"/>
    </source>
</evidence>
<dbReference type="InterPro" id="IPR024958">
    <property type="entry name" value="GRASP_PDZ"/>
</dbReference>
<reference evidence="9" key="1">
    <citation type="journal article" date="2013" name="Nature">
        <title>Pan genome of the phytoplankton Emiliania underpins its global distribution.</title>
        <authorList>
            <person name="Read B.A."/>
            <person name="Kegel J."/>
            <person name="Klute M.J."/>
            <person name="Kuo A."/>
            <person name="Lefebvre S.C."/>
            <person name="Maumus F."/>
            <person name="Mayer C."/>
            <person name="Miller J."/>
            <person name="Monier A."/>
            <person name="Salamov A."/>
            <person name="Young J."/>
            <person name="Aguilar M."/>
            <person name="Claverie J.M."/>
            <person name="Frickenhaus S."/>
            <person name="Gonzalez K."/>
            <person name="Herman E.K."/>
            <person name="Lin Y.C."/>
            <person name="Napier J."/>
            <person name="Ogata H."/>
            <person name="Sarno A.F."/>
            <person name="Shmutz J."/>
            <person name="Schroeder D."/>
            <person name="de Vargas C."/>
            <person name="Verret F."/>
            <person name="von Dassow P."/>
            <person name="Valentin K."/>
            <person name="Van de Peer Y."/>
            <person name="Wheeler G."/>
            <person name="Dacks J.B."/>
            <person name="Delwiche C.F."/>
            <person name="Dyhrman S.T."/>
            <person name="Glockner G."/>
            <person name="John U."/>
            <person name="Richards T."/>
            <person name="Worden A.Z."/>
            <person name="Zhang X."/>
            <person name="Grigoriev I.V."/>
            <person name="Allen A.E."/>
            <person name="Bidle K."/>
            <person name="Borodovsky M."/>
            <person name="Bowler C."/>
            <person name="Brownlee C."/>
            <person name="Cock J.M."/>
            <person name="Elias M."/>
            <person name="Gladyshev V.N."/>
            <person name="Groth M."/>
            <person name="Guda C."/>
            <person name="Hadaegh A."/>
            <person name="Iglesias-Rodriguez M.D."/>
            <person name="Jenkins J."/>
            <person name="Jones B.M."/>
            <person name="Lawson T."/>
            <person name="Leese F."/>
            <person name="Lindquist E."/>
            <person name="Lobanov A."/>
            <person name="Lomsadze A."/>
            <person name="Malik S.B."/>
            <person name="Marsh M.E."/>
            <person name="Mackinder L."/>
            <person name="Mock T."/>
            <person name="Mueller-Roeber B."/>
            <person name="Pagarete A."/>
            <person name="Parker M."/>
            <person name="Probert I."/>
            <person name="Quesneville H."/>
            <person name="Raines C."/>
            <person name="Rensing S.A."/>
            <person name="Riano-Pachon D.M."/>
            <person name="Richier S."/>
            <person name="Rokitta S."/>
            <person name="Shiraiwa Y."/>
            <person name="Soanes D.M."/>
            <person name="van der Giezen M."/>
            <person name="Wahlund T.M."/>
            <person name="Williams B."/>
            <person name="Wilson W."/>
            <person name="Wolfe G."/>
            <person name="Wurch L.L."/>
        </authorList>
    </citation>
    <scope>NUCLEOTIDE SEQUENCE</scope>
</reference>
<feature type="binding site" evidence="5">
    <location>
        <position position="32"/>
    </location>
    <ligand>
        <name>Zn(2+)</name>
        <dbReference type="ChEBI" id="CHEBI:29105"/>
    </ligand>
</feature>